<dbReference type="PROSITE" id="PS00181">
    <property type="entry name" value="GLNA_ATP"/>
    <property type="match status" value="1"/>
</dbReference>
<evidence type="ECO:0000313" key="7">
    <source>
        <dbReference type="Proteomes" id="UP000632154"/>
    </source>
</evidence>
<organism evidence="6 7">
    <name type="scientific">Deinococcus piscis</name>
    <dbReference type="NCBI Taxonomy" id="394230"/>
    <lineage>
        <taxon>Bacteria</taxon>
        <taxon>Thermotogati</taxon>
        <taxon>Deinococcota</taxon>
        <taxon>Deinococci</taxon>
        <taxon>Deinococcales</taxon>
        <taxon>Deinococcaceae</taxon>
        <taxon>Deinococcus</taxon>
    </lineage>
</organism>
<protein>
    <submittedName>
        <fullName evidence="6">Glutamine synthetase</fullName>
    </submittedName>
</protein>
<dbReference type="PROSITE" id="PS51987">
    <property type="entry name" value="GS_CATALYTIC"/>
    <property type="match status" value="1"/>
</dbReference>
<dbReference type="SUPFAM" id="SSF55931">
    <property type="entry name" value="Glutamine synthetase/guanido kinase"/>
    <property type="match status" value="1"/>
</dbReference>
<dbReference type="InterPro" id="IPR040577">
    <property type="entry name" value="Gln-synt_C"/>
</dbReference>
<dbReference type="PROSITE" id="PS51986">
    <property type="entry name" value="GS_BETA_GRASP"/>
    <property type="match status" value="1"/>
</dbReference>
<dbReference type="InterPro" id="IPR022147">
    <property type="entry name" value="GSIII_N"/>
</dbReference>
<dbReference type="InterPro" id="IPR008146">
    <property type="entry name" value="Gln_synth_cat_dom"/>
</dbReference>
<dbReference type="InterPro" id="IPR008147">
    <property type="entry name" value="Gln_synt_N"/>
</dbReference>
<evidence type="ECO:0000259" key="4">
    <source>
        <dbReference type="PROSITE" id="PS51986"/>
    </source>
</evidence>
<dbReference type="Pfam" id="PF00120">
    <property type="entry name" value="Gln-synt_C"/>
    <property type="match status" value="1"/>
</dbReference>
<evidence type="ECO:0000256" key="2">
    <source>
        <dbReference type="RuleBase" id="RU000384"/>
    </source>
</evidence>
<dbReference type="InterPro" id="IPR027303">
    <property type="entry name" value="Gln_synth_gly_rich_site"/>
</dbReference>
<dbReference type="Gene3D" id="1.20.120.1560">
    <property type="match status" value="1"/>
</dbReference>
<dbReference type="SMART" id="SM01230">
    <property type="entry name" value="Gln-synt_C"/>
    <property type="match status" value="1"/>
</dbReference>
<feature type="coiled-coil region" evidence="3">
    <location>
        <begin position="637"/>
        <end position="668"/>
    </location>
</feature>
<accession>A0ABQ3K362</accession>
<proteinExistence type="inferred from homology"/>
<name>A0ABQ3K362_9DEIO</name>
<dbReference type="RefSeq" id="WP_189642323.1">
    <property type="nucleotide sequence ID" value="NZ_BNAL01000006.1"/>
</dbReference>
<feature type="domain" description="GS catalytic" evidence="5">
    <location>
        <begin position="182"/>
        <end position="617"/>
    </location>
</feature>
<dbReference type="InterPro" id="IPR014746">
    <property type="entry name" value="Gln_synth/guanido_kin_cat_dom"/>
</dbReference>
<keyword evidence="7" id="KW-1185">Reference proteome</keyword>
<dbReference type="PANTHER" id="PTHR42974">
    <property type="entry name" value="GLUTAMINE SYNTHETASE"/>
    <property type="match status" value="1"/>
</dbReference>
<gene>
    <name evidence="6" type="ORF">GCM10017783_07250</name>
</gene>
<dbReference type="InterPro" id="IPR052725">
    <property type="entry name" value="GS_Type-3"/>
</dbReference>
<feature type="domain" description="GS beta-grasp" evidence="4">
    <location>
        <begin position="84"/>
        <end position="177"/>
    </location>
</feature>
<evidence type="ECO:0000256" key="1">
    <source>
        <dbReference type="PROSITE-ProRule" id="PRU01330"/>
    </source>
</evidence>
<dbReference type="Gene3D" id="3.30.590.10">
    <property type="entry name" value="Glutamine synthetase/guanido kinase, catalytic domain"/>
    <property type="match status" value="1"/>
</dbReference>
<evidence type="ECO:0000259" key="5">
    <source>
        <dbReference type="PROSITE" id="PS51987"/>
    </source>
</evidence>
<evidence type="ECO:0000313" key="6">
    <source>
        <dbReference type="EMBL" id="GHF97911.1"/>
    </source>
</evidence>
<keyword evidence="3" id="KW-0175">Coiled coil</keyword>
<dbReference type="PANTHER" id="PTHR42974:SF1">
    <property type="entry name" value="TYPE-3 GLUTAMINE SYNTHETASE"/>
    <property type="match status" value="1"/>
</dbReference>
<dbReference type="Proteomes" id="UP000632154">
    <property type="component" value="Unassembled WGS sequence"/>
</dbReference>
<dbReference type="Pfam" id="PF12437">
    <property type="entry name" value="GSIII_N"/>
    <property type="match status" value="1"/>
</dbReference>
<reference evidence="7" key="1">
    <citation type="journal article" date="2019" name="Int. J. Syst. Evol. Microbiol.">
        <title>The Global Catalogue of Microorganisms (GCM) 10K type strain sequencing project: providing services to taxonomists for standard genome sequencing and annotation.</title>
        <authorList>
            <consortium name="The Broad Institute Genomics Platform"/>
            <consortium name="The Broad Institute Genome Sequencing Center for Infectious Disease"/>
            <person name="Wu L."/>
            <person name="Ma J."/>
        </authorList>
    </citation>
    <scope>NUCLEOTIDE SEQUENCE [LARGE SCALE GENOMIC DNA]</scope>
    <source>
        <strain evidence="7">CGMCC 1.18439</strain>
    </source>
</reference>
<dbReference type="EMBL" id="BNAL01000006">
    <property type="protein sequence ID" value="GHF97911.1"/>
    <property type="molecule type" value="Genomic_DNA"/>
</dbReference>
<sequence length="716" mass="79449">MDKDFSVISASRQNNVRDLPSPRQLIDEVYASDVLTLDDLRSRLSKPVFKSLQATFERGADLDAGIADTVALAMKNWAMERGASHYTHWFQPMTGSTAEKHDSFLTPVGDGKVISTFSGSELIQAEPDASSFPSGGLRATFEARGYTVWDPTSPAFILRHAAGATLCIPAIFASWNGEALDQKTPLLRSSEALNRAVVPALQLFGASAGTRVGSTLGAEQEYFLIDEQFYYQRPDLVMAGRTLFGAKPPRGQELEDHYFGNIPDRVLNFMSDVEAQLYALGIPVKTRHKEVAPGQFELAPVFEDSNVAADHQQLSMQIVQSTARRHGLVALLHEKPFSGMNGSGKHCNWSMSTNAGENLFEPGETPHENLQFLFFCAAAIKAVDDHQDLLRISVASASNDHRLGAQEAPPAIISMFFGSELTEIFQRIESGEGGRGEKKGLLGMGSAVLPNIPRHAGDRNRTSPFAFTGNKFEFRAPGSSQSISLPITVMNLIMADGVAQLTERLRAHLDDGMDLDKAVGEIFREVYTQHKRVLFDGDGYDEAWHREAEFERGLLNLRTSLDAFPHLTSPKNVELFARHGVLNERELEARQEIMFDIYFKTVNIEGELTETIAQTVLLPDTLNYLRDLYASGESRAVKALIAEMEGLTDELYEALQELRQQNAELGGEAAHDKAFHVRDRVLPAMLKVRRVADGLERLVSDERWTLPTYRQMLFVK</sequence>
<comment type="similarity">
    <text evidence="1 2">Belongs to the glutamine synthetase family.</text>
</comment>
<evidence type="ECO:0000256" key="3">
    <source>
        <dbReference type="SAM" id="Coils"/>
    </source>
</evidence>
<comment type="caution">
    <text evidence="6">The sequence shown here is derived from an EMBL/GenBank/DDBJ whole genome shotgun (WGS) entry which is preliminary data.</text>
</comment>
<dbReference type="Pfam" id="PF18318">
    <property type="entry name" value="Gln-synt_C-ter"/>
    <property type="match status" value="1"/>
</dbReference>